<dbReference type="Gene3D" id="3.90.1150.220">
    <property type="match status" value="1"/>
</dbReference>
<keyword evidence="1" id="KW-0808">Transferase</keyword>
<reference evidence="2" key="1">
    <citation type="journal article" date="2020" name="Stud. Mycol.">
        <title>101 Dothideomycetes genomes: a test case for predicting lifestyles and emergence of pathogens.</title>
        <authorList>
            <person name="Haridas S."/>
            <person name="Albert R."/>
            <person name="Binder M."/>
            <person name="Bloem J."/>
            <person name="Labutti K."/>
            <person name="Salamov A."/>
            <person name="Andreopoulos B."/>
            <person name="Baker S."/>
            <person name="Barry K."/>
            <person name="Bills G."/>
            <person name="Bluhm B."/>
            <person name="Cannon C."/>
            <person name="Castanera R."/>
            <person name="Culley D."/>
            <person name="Daum C."/>
            <person name="Ezra D."/>
            <person name="Gonzalez J."/>
            <person name="Henrissat B."/>
            <person name="Kuo A."/>
            <person name="Liang C."/>
            <person name="Lipzen A."/>
            <person name="Lutzoni F."/>
            <person name="Magnuson J."/>
            <person name="Mondo S."/>
            <person name="Nolan M."/>
            <person name="Ohm R."/>
            <person name="Pangilinan J."/>
            <person name="Park H.-J."/>
            <person name="Ramirez L."/>
            <person name="Alfaro M."/>
            <person name="Sun H."/>
            <person name="Tritt A."/>
            <person name="Yoshinaga Y."/>
            <person name="Zwiers L.-H."/>
            <person name="Turgeon B."/>
            <person name="Goodwin S."/>
            <person name="Spatafora J."/>
            <person name="Crous P."/>
            <person name="Grigoriev I."/>
        </authorList>
    </citation>
    <scope>NUCLEOTIDE SEQUENCE</scope>
    <source>
        <strain evidence="2">CBS 115976</strain>
    </source>
</reference>
<sequence>MDPSYNSTHRALLQAFFAHTTLPTAHLPALLSSIHTAADPDRPTLPADITQPDIDASIASVNAAIAPFDYEIRCVHHQSSMSRADSEATYVIVNCTSDPSTQLATRFNADEVKFVRRVLDLMFDKMNFEGREVCAVRPSEALRVAKVRDSVGGTQIETLNGEGVGGGVASSLKLDQAERVLEELKQEGWLELSEAGFLSLSVRALAELGRWLVEVYNDPEAEEDEWQRIKTCEGCKQIVTIVSFHCERREQQQTTPCYDTG</sequence>
<evidence type="ECO:0000313" key="3">
    <source>
        <dbReference type="Proteomes" id="UP000799302"/>
    </source>
</evidence>
<organism evidence="2 3">
    <name type="scientific">Microthyrium microscopicum</name>
    <dbReference type="NCBI Taxonomy" id="703497"/>
    <lineage>
        <taxon>Eukaryota</taxon>
        <taxon>Fungi</taxon>
        <taxon>Dikarya</taxon>
        <taxon>Ascomycota</taxon>
        <taxon>Pezizomycotina</taxon>
        <taxon>Dothideomycetes</taxon>
        <taxon>Dothideomycetes incertae sedis</taxon>
        <taxon>Microthyriales</taxon>
        <taxon>Microthyriaceae</taxon>
        <taxon>Microthyrium</taxon>
    </lineage>
</organism>
<protein>
    <recommendedName>
        <fullName evidence="1">Non-structural maintenance of chromosomes element 1 homolog</fullName>
        <ecNumber evidence="1">2.3.2.27</ecNumber>
    </recommendedName>
</protein>
<dbReference type="Proteomes" id="UP000799302">
    <property type="component" value="Unassembled WGS sequence"/>
</dbReference>
<dbReference type="InterPro" id="IPR011513">
    <property type="entry name" value="Nse1"/>
</dbReference>
<proteinExistence type="inferred from homology"/>
<keyword evidence="3" id="KW-1185">Reference proteome</keyword>
<keyword evidence="1" id="KW-0862">Zinc</keyword>
<dbReference type="InterPro" id="IPR036388">
    <property type="entry name" value="WH-like_DNA-bd_sf"/>
</dbReference>
<dbReference type="Pfam" id="PF07574">
    <property type="entry name" value="SMC_Nse1"/>
    <property type="match status" value="1"/>
</dbReference>
<comment type="function">
    <text evidence="1">Acts in a DNA repair pathway for removal of UV-induced DNA damage that is distinct from classical nucleotide excision repair and in repair of ionizing radiation damage. Functions in homologous recombination repair of DNA double strand breaks and in recovery of stalled replication forks.</text>
</comment>
<dbReference type="GO" id="GO:0000724">
    <property type="term" value="P:double-strand break repair via homologous recombination"/>
    <property type="evidence" value="ECO:0007669"/>
    <property type="project" value="TreeGrafter"/>
</dbReference>
<dbReference type="EMBL" id="MU004240">
    <property type="protein sequence ID" value="KAF2665783.1"/>
    <property type="molecule type" value="Genomic_DNA"/>
</dbReference>
<accession>A0A6A6U3E5</accession>
<dbReference type="GO" id="GO:0030915">
    <property type="term" value="C:Smc5-Smc6 complex"/>
    <property type="evidence" value="ECO:0007669"/>
    <property type="project" value="UniProtKB-UniRule"/>
</dbReference>
<comment type="catalytic activity">
    <reaction evidence="1">
        <text>S-ubiquitinyl-[E2 ubiquitin-conjugating enzyme]-L-cysteine + [acceptor protein]-L-lysine = [E2 ubiquitin-conjugating enzyme]-L-cysteine + N(6)-ubiquitinyl-[acceptor protein]-L-lysine.</text>
        <dbReference type="EC" id="2.3.2.27"/>
    </reaction>
</comment>
<evidence type="ECO:0000313" key="2">
    <source>
        <dbReference type="EMBL" id="KAF2665783.1"/>
    </source>
</evidence>
<keyword evidence="1" id="KW-0539">Nucleus</keyword>
<comment type="subcellular location">
    <subcellularLocation>
        <location evidence="1">Nucleus</location>
    </subcellularLocation>
</comment>
<dbReference type="OrthoDB" id="185455at2759"/>
<keyword evidence="1" id="KW-0233">DNA recombination</keyword>
<dbReference type="PANTHER" id="PTHR20973:SF0">
    <property type="entry name" value="NON-STRUCTURAL MAINTENANCE OF CHROMOSOMES ELEMENT 1 HOMOLOG"/>
    <property type="match status" value="1"/>
</dbReference>
<keyword evidence="1" id="KW-0863">Zinc-finger</keyword>
<dbReference type="AlphaFoldDB" id="A0A6A6U3E5"/>
<dbReference type="Gene3D" id="1.10.10.10">
    <property type="entry name" value="Winged helix-like DNA-binding domain superfamily/Winged helix DNA-binding domain"/>
    <property type="match status" value="1"/>
</dbReference>
<keyword evidence="1" id="KW-0227">DNA damage</keyword>
<dbReference type="GO" id="GO:0061630">
    <property type="term" value="F:ubiquitin protein ligase activity"/>
    <property type="evidence" value="ECO:0007669"/>
    <property type="project" value="UniProtKB-EC"/>
</dbReference>
<dbReference type="GO" id="GO:0008270">
    <property type="term" value="F:zinc ion binding"/>
    <property type="evidence" value="ECO:0007669"/>
    <property type="project" value="UniProtKB-KW"/>
</dbReference>
<keyword evidence="1" id="KW-0479">Metal-binding</keyword>
<dbReference type="EC" id="2.3.2.27" evidence="1"/>
<gene>
    <name evidence="2" type="ORF">BT63DRAFT_75451</name>
</gene>
<comment type="subunit">
    <text evidence="1">Component of the Smc5-Smc6 complex.</text>
</comment>
<name>A0A6A6U3E5_9PEZI</name>
<dbReference type="GO" id="GO:0005634">
    <property type="term" value="C:nucleus"/>
    <property type="evidence" value="ECO:0007669"/>
    <property type="project" value="UniProtKB-SubCell"/>
</dbReference>
<comment type="similarity">
    <text evidence="1">Belongs to the NSE1 family.</text>
</comment>
<evidence type="ECO:0000256" key="1">
    <source>
        <dbReference type="RuleBase" id="RU368018"/>
    </source>
</evidence>
<keyword evidence="1" id="KW-0833">Ubl conjugation pathway</keyword>
<dbReference type="PANTHER" id="PTHR20973">
    <property type="entry name" value="NON-SMC ELEMENT 1-RELATED"/>
    <property type="match status" value="1"/>
</dbReference>
<keyword evidence="1" id="KW-0234">DNA repair</keyword>